<dbReference type="Proteomes" id="UP000199394">
    <property type="component" value="Unassembled WGS sequence"/>
</dbReference>
<reference evidence="3 4" key="1">
    <citation type="submission" date="2016-10" db="EMBL/GenBank/DDBJ databases">
        <authorList>
            <person name="de Groot N.N."/>
        </authorList>
    </citation>
    <scope>NUCLEOTIDE SEQUENCE [LARGE SCALE GENOMIC DNA]</scope>
    <source>
        <strain evidence="3 4">SR12</strain>
    </source>
</reference>
<sequence>MEPMDAIQKAIDHPEKIVVFSIAPGVRVGMGDTFDREPGAWIEGQLVDALHRLGVDYVLDLAFSTDLRAVEMGVECLLRLRSQKDLPLFISGCPAWTQYLKKHAPAKGKCLSTVKSPGEIQGATVKTYFAEEHHLDPTQMIHVIVTSCGAEGGMSTSPNDVGILLGDGVLQDNDYIMTTQELAIWLKSAGVVRSTLNSGQGWDSPLGRGSGSGIISATTGGTMEGLLRTLQQVLMGKESLPNEIAWESIRGMHCVKSAVVKIADLSIHVGVVYGLDVAERLLAGRYDGLFDIIEVMACPGGCIGGSVPEMRTLYREAAASPGQTALDNPEIAGVYKSFYGYPFSAMARQLLHGKT</sequence>
<dbReference type="InterPro" id="IPR004108">
    <property type="entry name" value="Fe_hydrogenase_lsu_C"/>
</dbReference>
<accession>A0A1H3Z6D5</accession>
<dbReference type="STRING" id="81409.SAMN04515656_10530"/>
<dbReference type="Pfam" id="PF02906">
    <property type="entry name" value="Fe_hyd_lg_C"/>
    <property type="match status" value="1"/>
</dbReference>
<dbReference type="InterPro" id="IPR003149">
    <property type="entry name" value="Fe_hydrogenase_ssu"/>
</dbReference>
<dbReference type="Pfam" id="PF02256">
    <property type="entry name" value="Fe_hyd_SSU"/>
    <property type="match status" value="1"/>
</dbReference>
<name>A0A1H3Z6D5_9FIRM</name>
<gene>
    <name evidence="3" type="ORF">SAMN04515656_10530</name>
</gene>
<evidence type="ECO:0000313" key="4">
    <source>
        <dbReference type="Proteomes" id="UP000199394"/>
    </source>
</evidence>
<dbReference type="SUPFAM" id="SSF53920">
    <property type="entry name" value="Fe-only hydrogenase"/>
    <property type="match status" value="1"/>
</dbReference>
<organism evidence="3 4">
    <name type="scientific">Eubacterium aggregans</name>
    <dbReference type="NCBI Taxonomy" id="81409"/>
    <lineage>
        <taxon>Bacteria</taxon>
        <taxon>Bacillati</taxon>
        <taxon>Bacillota</taxon>
        <taxon>Clostridia</taxon>
        <taxon>Eubacteriales</taxon>
        <taxon>Eubacteriaceae</taxon>
        <taxon>Eubacterium</taxon>
    </lineage>
</organism>
<dbReference type="AlphaFoldDB" id="A0A1H3Z6D5"/>
<dbReference type="RefSeq" id="WP_176966619.1">
    <property type="nucleotide sequence ID" value="NZ_FNRK01000005.1"/>
</dbReference>
<dbReference type="EMBL" id="FNRK01000005">
    <property type="protein sequence ID" value="SEA18984.1"/>
    <property type="molecule type" value="Genomic_DNA"/>
</dbReference>
<dbReference type="InterPro" id="IPR009016">
    <property type="entry name" value="Fe_hydrogenase"/>
</dbReference>
<dbReference type="PANTHER" id="PTHR11615">
    <property type="entry name" value="NITRATE, FORMATE, IRON DEHYDROGENASE"/>
    <property type="match status" value="1"/>
</dbReference>
<evidence type="ECO:0000259" key="1">
    <source>
        <dbReference type="Pfam" id="PF02256"/>
    </source>
</evidence>
<protein>
    <submittedName>
        <fullName evidence="3">Iron only hydrogenase large subunit, C-terminal domain</fullName>
    </submittedName>
</protein>
<dbReference type="InterPro" id="IPR050340">
    <property type="entry name" value="Cytosolic_Fe-S_CAF"/>
</dbReference>
<evidence type="ECO:0000259" key="2">
    <source>
        <dbReference type="Pfam" id="PF02906"/>
    </source>
</evidence>
<dbReference type="Gene3D" id="3.40.50.1780">
    <property type="match status" value="1"/>
</dbReference>
<feature type="domain" description="Iron hydrogenase large subunit C-terminal" evidence="2">
    <location>
        <begin position="16"/>
        <end position="305"/>
    </location>
</feature>
<evidence type="ECO:0000313" key="3">
    <source>
        <dbReference type="EMBL" id="SEA18984.1"/>
    </source>
</evidence>
<keyword evidence="4" id="KW-1185">Reference proteome</keyword>
<proteinExistence type="predicted"/>
<dbReference type="Gene3D" id="3.40.950.10">
    <property type="entry name" value="Fe-only Hydrogenase (Larger Subunit), Chain L, domain 3"/>
    <property type="match status" value="1"/>
</dbReference>
<feature type="domain" description="Iron hydrogenase small subunit" evidence="1">
    <location>
        <begin position="311"/>
        <end position="352"/>
    </location>
</feature>